<dbReference type="InterPro" id="IPR013783">
    <property type="entry name" value="Ig-like_fold"/>
</dbReference>
<keyword evidence="4" id="KW-1185">Reference proteome</keyword>
<sequence>MRQRLVQLLVLLGIVIGMVWATPAPLVAATDRTHELATPQVATATNLKFPWSGGEEWKLTQGWHFLPKELAALNYAVDFAPLSQNHDILAAHTGVVLIICDGPKSQSLLLTADDGFQTAYVHIKKGTLKVVDGERIAQGTVLGSTVDNLPPNTKDSDKCGEWTGAHVHMEFSSREVTIDGWTSNSMNIWYSGALEKTVNSNFLSTNIAVSSSLKGYIDGPAPNAQLSNRIKINGWAKSTNSTIKEVNIYGRLAGSNHGFVPLAKANYGEYRPDPGLAGPYGWSWEWDTSRYGNGNYELKVKATSLDDSSAWLLDSANHSEILSVNVQNSTHVCLKPLYRYFNGSVLRHFYTQHWSELGLGDVNWRYEQITGFVAASGCSLPSGTPLYRLAHNTLTPKHMYATQYERDVLVSSGLYHDEGSVGLIAQQAQSQYVMASLQRMYHAGRNDHFFTTDQNEVNLARNEGYQLENSVGQIVTVANVIPNPPTGLSPSGTTLNSLNVQLTWNDGGDPDNYPRNNRDYVVEVRATNNSWSQSRSWNTNTNWLVTVPQPGTYVWKVRSGDGLSPSAWSAERQFTVSTNAQAGLMVNPNPIPASTSSSSATITWGTGNGTQGQLFVSENGGPDRLMAQGDYGVDSPAWFAPGSEYRFRLYAGLNRETLLREITVRRERSLIANPSSIPAGAQGLQQIMLYWSTGDGSEAQVYVSKDGEPEKLMAQGPYGKANPAWIVPGSVYRFRLYAGFNRATLLREIIVR</sequence>
<dbReference type="InterPro" id="IPR003961">
    <property type="entry name" value="FN3_dom"/>
</dbReference>
<evidence type="ECO:0008006" key="5">
    <source>
        <dbReference type="Google" id="ProtNLM"/>
    </source>
</evidence>
<comment type="caution">
    <text evidence="3">The sequence shown here is derived from an EMBL/GenBank/DDBJ whole genome shotgun (WGS) entry which is preliminary data.</text>
</comment>
<dbReference type="RefSeq" id="WP_345722583.1">
    <property type="nucleotide sequence ID" value="NZ_BAABRU010000009.1"/>
</dbReference>
<accession>A0ABP9X0J0</accession>
<gene>
    <name evidence="3" type="ORF">Hgul01_02770</name>
</gene>
<evidence type="ECO:0000259" key="1">
    <source>
        <dbReference type="Pfam" id="PF01551"/>
    </source>
</evidence>
<dbReference type="Pfam" id="PF01551">
    <property type="entry name" value="Peptidase_M23"/>
    <property type="match status" value="1"/>
</dbReference>
<name>A0ABP9X0J0_9CHLR</name>
<protein>
    <recommendedName>
        <fullName evidence="5">Peptidase M23 domain-containing protein</fullName>
    </recommendedName>
</protein>
<dbReference type="InterPro" id="IPR036116">
    <property type="entry name" value="FN3_sf"/>
</dbReference>
<dbReference type="EMBL" id="BAABRU010000009">
    <property type="protein sequence ID" value="GAA5528967.1"/>
    <property type="molecule type" value="Genomic_DNA"/>
</dbReference>
<dbReference type="InterPro" id="IPR011055">
    <property type="entry name" value="Dup_hybrid_motif"/>
</dbReference>
<organism evidence="3 4">
    <name type="scientific">Herpetosiphon gulosus</name>
    <dbReference type="NCBI Taxonomy" id="1973496"/>
    <lineage>
        <taxon>Bacteria</taxon>
        <taxon>Bacillati</taxon>
        <taxon>Chloroflexota</taxon>
        <taxon>Chloroflexia</taxon>
        <taxon>Herpetosiphonales</taxon>
        <taxon>Herpetosiphonaceae</taxon>
        <taxon>Herpetosiphon</taxon>
    </lineage>
</organism>
<feature type="domain" description="DUF5648" evidence="2">
    <location>
        <begin position="336"/>
        <end position="470"/>
    </location>
</feature>
<dbReference type="SUPFAM" id="SSF49265">
    <property type="entry name" value="Fibronectin type III"/>
    <property type="match status" value="1"/>
</dbReference>
<dbReference type="Proteomes" id="UP001428290">
    <property type="component" value="Unassembled WGS sequence"/>
</dbReference>
<reference evidence="3 4" key="1">
    <citation type="submission" date="2024-02" db="EMBL/GenBank/DDBJ databases">
        <title>Herpetosiphon gulosus NBRC 112829.</title>
        <authorList>
            <person name="Ichikawa N."/>
            <person name="Katano-Makiyama Y."/>
            <person name="Hidaka K."/>
        </authorList>
    </citation>
    <scope>NUCLEOTIDE SEQUENCE [LARGE SCALE GENOMIC DNA]</scope>
    <source>
        <strain evidence="3 4">NBRC 112829</strain>
    </source>
</reference>
<dbReference type="Gene3D" id="2.60.40.10">
    <property type="entry name" value="Immunoglobulins"/>
    <property type="match status" value="1"/>
</dbReference>
<feature type="domain" description="M23ase beta-sheet core" evidence="1">
    <location>
        <begin position="75"/>
        <end position="178"/>
    </location>
</feature>
<dbReference type="CDD" id="cd12797">
    <property type="entry name" value="M23_peptidase"/>
    <property type="match status" value="1"/>
</dbReference>
<evidence type="ECO:0000259" key="2">
    <source>
        <dbReference type="Pfam" id="PF18885"/>
    </source>
</evidence>
<dbReference type="CDD" id="cd00063">
    <property type="entry name" value="FN3"/>
    <property type="match status" value="1"/>
</dbReference>
<dbReference type="InterPro" id="IPR016047">
    <property type="entry name" value="M23ase_b-sheet_dom"/>
</dbReference>
<evidence type="ECO:0000313" key="3">
    <source>
        <dbReference type="EMBL" id="GAA5528967.1"/>
    </source>
</evidence>
<dbReference type="Gene3D" id="2.70.70.10">
    <property type="entry name" value="Glucose Permease (Domain IIA)"/>
    <property type="match status" value="1"/>
</dbReference>
<dbReference type="Pfam" id="PF18885">
    <property type="entry name" value="DUF5648"/>
    <property type="match status" value="1"/>
</dbReference>
<evidence type="ECO:0000313" key="4">
    <source>
        <dbReference type="Proteomes" id="UP001428290"/>
    </source>
</evidence>
<dbReference type="InterPro" id="IPR043708">
    <property type="entry name" value="DUF5648"/>
</dbReference>
<proteinExistence type="predicted"/>